<dbReference type="Proteomes" id="UP000276133">
    <property type="component" value="Unassembled WGS sequence"/>
</dbReference>
<reference evidence="1 2" key="1">
    <citation type="journal article" date="2018" name="Sci. Rep.">
        <title>Genomic signatures of local adaptation to the degree of environmental predictability in rotifers.</title>
        <authorList>
            <person name="Franch-Gras L."/>
            <person name="Hahn C."/>
            <person name="Garcia-Roger E.M."/>
            <person name="Carmona M.J."/>
            <person name="Serra M."/>
            <person name="Gomez A."/>
        </authorList>
    </citation>
    <scope>NUCLEOTIDE SEQUENCE [LARGE SCALE GENOMIC DNA]</scope>
    <source>
        <strain evidence="1">HYR1</strain>
    </source>
</reference>
<name>A0A3M7SLQ5_BRAPC</name>
<gene>
    <name evidence="1" type="ORF">BpHYR1_036306</name>
</gene>
<keyword evidence="2" id="KW-1185">Reference proteome</keyword>
<evidence type="ECO:0000313" key="2">
    <source>
        <dbReference type="Proteomes" id="UP000276133"/>
    </source>
</evidence>
<organism evidence="1 2">
    <name type="scientific">Brachionus plicatilis</name>
    <name type="common">Marine rotifer</name>
    <name type="synonym">Brachionus muelleri</name>
    <dbReference type="NCBI Taxonomy" id="10195"/>
    <lineage>
        <taxon>Eukaryota</taxon>
        <taxon>Metazoa</taxon>
        <taxon>Spiralia</taxon>
        <taxon>Gnathifera</taxon>
        <taxon>Rotifera</taxon>
        <taxon>Eurotatoria</taxon>
        <taxon>Monogononta</taxon>
        <taxon>Pseudotrocha</taxon>
        <taxon>Ploima</taxon>
        <taxon>Brachionidae</taxon>
        <taxon>Brachionus</taxon>
    </lineage>
</organism>
<sequence>MCSVLEVPESECISHFDSLVLLLFFKFHFFWNKTKVNIGQTYREFIGIIGVLEYQEQVFGPLVSKRIRILKRIVNIGVAVIEKLCVHIVVKSAGLWRICTRLPIKMATARVLGIVIGKRGEVCIGKVTGGRFGWILCVGRIAVNMWWNRRWSWWRWRRWISGWRMMMLRGVVGMAKLAKIARIKSAVDVGRWIVGMGRVGRRS</sequence>
<protein>
    <submittedName>
        <fullName evidence="1">Uncharacterized protein</fullName>
    </submittedName>
</protein>
<accession>A0A3M7SLQ5</accession>
<dbReference type="EMBL" id="REGN01001161">
    <property type="protein sequence ID" value="RNA36580.1"/>
    <property type="molecule type" value="Genomic_DNA"/>
</dbReference>
<dbReference type="AlphaFoldDB" id="A0A3M7SLQ5"/>
<comment type="caution">
    <text evidence="1">The sequence shown here is derived from an EMBL/GenBank/DDBJ whole genome shotgun (WGS) entry which is preliminary data.</text>
</comment>
<proteinExistence type="predicted"/>
<evidence type="ECO:0000313" key="1">
    <source>
        <dbReference type="EMBL" id="RNA36580.1"/>
    </source>
</evidence>